<evidence type="ECO:0000313" key="2">
    <source>
        <dbReference type="EMBL" id="KAJ2933713.1"/>
    </source>
</evidence>
<dbReference type="Proteomes" id="UP001140091">
    <property type="component" value="Unassembled WGS sequence"/>
</dbReference>
<keyword evidence="1" id="KW-1133">Transmembrane helix</keyword>
<comment type="caution">
    <text evidence="2">The sequence shown here is derived from an EMBL/GenBank/DDBJ whole genome shotgun (WGS) entry which is preliminary data.</text>
</comment>
<evidence type="ECO:0000313" key="3">
    <source>
        <dbReference type="Proteomes" id="UP001140091"/>
    </source>
</evidence>
<feature type="non-terminal residue" evidence="2">
    <location>
        <position position="1"/>
    </location>
</feature>
<dbReference type="EMBL" id="JANBPK010000737">
    <property type="protein sequence ID" value="KAJ2933713.1"/>
    <property type="molecule type" value="Genomic_DNA"/>
</dbReference>
<feature type="transmembrane region" description="Helical" evidence="1">
    <location>
        <begin position="187"/>
        <end position="210"/>
    </location>
</feature>
<organism evidence="2 3">
    <name type="scientific">Candolleomyces eurysporus</name>
    <dbReference type="NCBI Taxonomy" id="2828524"/>
    <lineage>
        <taxon>Eukaryota</taxon>
        <taxon>Fungi</taxon>
        <taxon>Dikarya</taxon>
        <taxon>Basidiomycota</taxon>
        <taxon>Agaricomycotina</taxon>
        <taxon>Agaricomycetes</taxon>
        <taxon>Agaricomycetidae</taxon>
        <taxon>Agaricales</taxon>
        <taxon>Agaricineae</taxon>
        <taxon>Psathyrellaceae</taxon>
        <taxon>Candolleomyces</taxon>
    </lineage>
</organism>
<sequence length="330" mass="36097">MNAGMLIGYYTVTHIGFILIGKSFYRCRRARIADLQFTGTQLCLCHLSVLALTRTPKEMRKNKLPFLALTVLITALYILHAALGSITLSELLIGPWRERSNFVYLLQSETLKRMTTGSATGVALDIIGNGILIYRCYVIWQGYRWVPILPTAIYLVSIAMSVLYLMADASPRVSTSVGGAIGTTVWGTLWFLLSVAVNIMVTALISFKIIREQKRLGSVLNAHRTRVYTDIVAILIESAFPFTVFGIVAGVLNAVGSVSMDLSSALIEAWFAFCALSPQLIIFRVMTGRAWSNGLETSPSDFALSQPIAFAKDNGAKPGSTSSSTELHDP</sequence>
<protein>
    <submittedName>
        <fullName evidence="2">Uncharacterized protein</fullName>
    </submittedName>
</protein>
<dbReference type="OrthoDB" id="3351617at2759"/>
<feature type="transmembrane region" description="Helical" evidence="1">
    <location>
        <begin position="262"/>
        <end position="283"/>
    </location>
</feature>
<keyword evidence="1" id="KW-0472">Membrane</keyword>
<dbReference type="AlphaFoldDB" id="A0A9W8MLU1"/>
<reference evidence="2" key="1">
    <citation type="submission" date="2022-06" db="EMBL/GenBank/DDBJ databases">
        <title>Genome Sequence of Candolleomyces eurysporus.</title>
        <authorList>
            <person name="Buettner E."/>
        </authorList>
    </citation>
    <scope>NUCLEOTIDE SEQUENCE</scope>
    <source>
        <strain evidence="2">VTCC 930004</strain>
    </source>
</reference>
<keyword evidence="1" id="KW-0812">Transmembrane</keyword>
<feature type="transmembrane region" description="Helical" evidence="1">
    <location>
        <begin position="146"/>
        <end position="167"/>
    </location>
</feature>
<feature type="transmembrane region" description="Helical" evidence="1">
    <location>
        <begin position="231"/>
        <end position="256"/>
    </location>
</feature>
<feature type="transmembrane region" description="Helical" evidence="1">
    <location>
        <begin position="114"/>
        <end position="134"/>
    </location>
</feature>
<feature type="transmembrane region" description="Helical" evidence="1">
    <location>
        <begin position="64"/>
        <end position="94"/>
    </location>
</feature>
<accession>A0A9W8MLU1</accession>
<gene>
    <name evidence="2" type="ORF">H1R20_g3384</name>
</gene>
<proteinExistence type="predicted"/>
<keyword evidence="3" id="KW-1185">Reference proteome</keyword>
<feature type="transmembrane region" description="Helical" evidence="1">
    <location>
        <begin position="6"/>
        <end position="25"/>
    </location>
</feature>
<name>A0A9W8MLU1_9AGAR</name>
<evidence type="ECO:0000256" key="1">
    <source>
        <dbReference type="SAM" id="Phobius"/>
    </source>
</evidence>